<organism evidence="2 3">
    <name type="scientific">Citrus x changshan-huyou</name>
    <dbReference type="NCBI Taxonomy" id="2935761"/>
    <lineage>
        <taxon>Eukaryota</taxon>
        <taxon>Viridiplantae</taxon>
        <taxon>Streptophyta</taxon>
        <taxon>Embryophyta</taxon>
        <taxon>Tracheophyta</taxon>
        <taxon>Spermatophyta</taxon>
        <taxon>Magnoliopsida</taxon>
        <taxon>eudicotyledons</taxon>
        <taxon>Gunneridae</taxon>
        <taxon>Pentapetalae</taxon>
        <taxon>rosids</taxon>
        <taxon>malvids</taxon>
        <taxon>Sapindales</taxon>
        <taxon>Rutaceae</taxon>
        <taxon>Aurantioideae</taxon>
        <taxon>Citrus</taxon>
    </lineage>
</organism>
<evidence type="ECO:0000313" key="2">
    <source>
        <dbReference type="EMBL" id="KAK9213938.1"/>
    </source>
</evidence>
<evidence type="ECO:0000256" key="1">
    <source>
        <dbReference type="SAM" id="MobiDB-lite"/>
    </source>
</evidence>
<sequence length="102" mass="11417">MDPNPNSTSSLLTRKKKEGNKNLHQSDYELGYDSSQAPYVTATDDEFCAVGCRRRWVRLDELGASGFGKSKAGFFGESRPPRVIRGHDDDGFHIDHGCQARR</sequence>
<evidence type="ECO:0000313" key="3">
    <source>
        <dbReference type="Proteomes" id="UP001428341"/>
    </source>
</evidence>
<dbReference type="AlphaFoldDB" id="A0AAP0MKQ6"/>
<feature type="compositionally biased region" description="Polar residues" evidence="1">
    <location>
        <begin position="1"/>
        <end position="12"/>
    </location>
</feature>
<accession>A0AAP0MKQ6</accession>
<proteinExistence type="predicted"/>
<gene>
    <name evidence="2" type="ORF">WN944_005924</name>
</gene>
<dbReference type="Proteomes" id="UP001428341">
    <property type="component" value="Unassembled WGS sequence"/>
</dbReference>
<protein>
    <submittedName>
        <fullName evidence="2">Uncharacterized protein</fullName>
    </submittedName>
</protein>
<dbReference type="EMBL" id="JBCGBO010000003">
    <property type="protein sequence ID" value="KAK9213938.1"/>
    <property type="molecule type" value="Genomic_DNA"/>
</dbReference>
<reference evidence="2 3" key="1">
    <citation type="submission" date="2024-05" db="EMBL/GenBank/DDBJ databases">
        <title>Haplotype-resolved chromosome-level genome assembly of Huyou (Citrus changshanensis).</title>
        <authorList>
            <person name="Miao C."/>
            <person name="Chen W."/>
            <person name="Wu Y."/>
            <person name="Wang L."/>
            <person name="Zhao S."/>
            <person name="Grierson D."/>
            <person name="Xu C."/>
            <person name="Chen K."/>
        </authorList>
    </citation>
    <scope>NUCLEOTIDE SEQUENCE [LARGE SCALE GENOMIC DNA]</scope>
    <source>
        <strain evidence="2">01-14</strain>
        <tissue evidence="2">Leaf</tissue>
    </source>
</reference>
<name>A0AAP0MKQ6_9ROSI</name>
<feature type="region of interest" description="Disordered" evidence="1">
    <location>
        <begin position="1"/>
        <end position="29"/>
    </location>
</feature>
<comment type="caution">
    <text evidence="2">The sequence shown here is derived from an EMBL/GenBank/DDBJ whole genome shotgun (WGS) entry which is preliminary data.</text>
</comment>
<keyword evidence="3" id="KW-1185">Reference proteome</keyword>